<sequence length="985" mass="110502">MLLKFYTQYGRFPRNRAELPGEAVEFVARQVQVPASELESYDWTGRTVEYHRAQIREHLGFRECSVADAEKLTAYLAEHVAHKERRPEQVRVELLARCREESIEPPTAGRCDRLVGAALRAAEESLTALISSRLTVESVERIVALAAGADQDDAGPADGGTEGEYAPPVLAKVKEAPGNVSLETMLTEIDKLLAVRAIGLPRDLFIDVAPKVVAGWRARAAVESPSHLRTHPLPLRVTLLAALLHEREREITDTLVELLISTVHRIGARAERKVTEQLVNAFKKVSGKENILFKLAEASLTEPDGMVREVVYPAVSGGEQTLRELVHEFKTRGPVYRRTVQTTLKASYTNHYRHGLIKLLDVLEFRSSNHTHQPVIEALALVARYAAAGNTTYYPLGETMPVHKAMGGDWAEVVHRTDKRGRRRVVRMVYEVVAFQALRDQLKCKEIWVVGADKWRNPDEDLPQDFAERREENYHELRKPLDPQEFVDELREQVTTELTLLNDRLPRLSWLDIAERKSGAIRLTPAEAQPEPRNLRRIKAEVQRRWGIVPLIDMLKEAVLRTGCLDAVTSVSGGGSLSAEVLAERLLLVIYAYGTNTGIKAVASGGHGHTEDELRYVRRRYLSAEAARAIAVQIANATFAARSTEVWGQSSTAVASDSTHVRAYDQNLFTEWHSRYGGRGVLIYWHVEKKSLAIHSQLINCTASEVAAMVEGAMRHGTTMDVEANYTDSHGQSEIGFGITRLLNFDLLPRIKRINKVKLYRPVAGEPDAYPQLTPALTRPIRWELIAQQYDQMIKYATAIRTRTASTEAILRRFTRNAPHPTYAAMLEVGRAQKTIFVARYLRLRDLQREIEEGLNVMESSNGANSVIAYGKGGEIASNRRDEQEMFVLCLRILQSALVYVNTLMLQDILGEPEWAHLLTHADRRGLTPLFWSHVRPYGEVNLDMGARLNLAAATVPGARAPPDDQQSPPRDRQTTESSPMQAKQ</sequence>
<dbReference type="Pfam" id="PF13700">
    <property type="entry name" value="DUF4158"/>
    <property type="match status" value="1"/>
</dbReference>
<comment type="similarity">
    <text evidence="1">Belongs to the transposase 7 family.</text>
</comment>
<evidence type="ECO:0000259" key="6">
    <source>
        <dbReference type="Pfam" id="PF01526"/>
    </source>
</evidence>
<feature type="compositionally biased region" description="Polar residues" evidence="5">
    <location>
        <begin position="976"/>
        <end position="985"/>
    </location>
</feature>
<evidence type="ECO:0000313" key="8">
    <source>
        <dbReference type="EMBL" id="SOD62122.1"/>
    </source>
</evidence>
<keyword evidence="3" id="KW-0238">DNA-binding</keyword>
<evidence type="ECO:0000259" key="7">
    <source>
        <dbReference type="Pfam" id="PF13700"/>
    </source>
</evidence>
<dbReference type="GO" id="GO:0003677">
    <property type="term" value="F:DNA binding"/>
    <property type="evidence" value="ECO:0007669"/>
    <property type="project" value="UniProtKB-KW"/>
</dbReference>
<proteinExistence type="inferred from homology"/>
<reference evidence="8 9" key="1">
    <citation type="submission" date="2017-09" db="EMBL/GenBank/DDBJ databases">
        <authorList>
            <person name="Ehlers B."/>
            <person name="Leendertz F.H."/>
        </authorList>
    </citation>
    <scope>NUCLEOTIDE SEQUENCE [LARGE SCALE GENOMIC DNA]</scope>
    <source>
        <strain evidence="8 9">CGMCC 4.7095</strain>
    </source>
</reference>
<dbReference type="AlphaFoldDB" id="A0A286DTX0"/>
<name>A0A286DTX0_9ACTN</name>
<evidence type="ECO:0000256" key="4">
    <source>
        <dbReference type="ARBA" id="ARBA00023172"/>
    </source>
</evidence>
<feature type="domain" description="Tn3 transposase DDE" evidence="6">
    <location>
        <begin position="553"/>
        <end position="940"/>
    </location>
</feature>
<evidence type="ECO:0000256" key="5">
    <source>
        <dbReference type="SAM" id="MobiDB-lite"/>
    </source>
</evidence>
<dbReference type="GO" id="GO:0006313">
    <property type="term" value="P:DNA transposition"/>
    <property type="evidence" value="ECO:0007669"/>
    <property type="project" value="InterPro"/>
</dbReference>
<dbReference type="Proteomes" id="UP000219072">
    <property type="component" value="Unassembled WGS sequence"/>
</dbReference>
<dbReference type="InterPro" id="IPR002513">
    <property type="entry name" value="Tn3_Tnp_DDE_dom"/>
</dbReference>
<keyword evidence="9" id="KW-1185">Reference proteome</keyword>
<gene>
    <name evidence="8" type="ORF">SAMN06297387_104292</name>
</gene>
<dbReference type="GO" id="GO:0004803">
    <property type="term" value="F:transposase activity"/>
    <property type="evidence" value="ECO:0007669"/>
    <property type="project" value="InterPro"/>
</dbReference>
<evidence type="ECO:0000256" key="1">
    <source>
        <dbReference type="ARBA" id="ARBA00009402"/>
    </source>
</evidence>
<dbReference type="EMBL" id="OCNE01000004">
    <property type="protein sequence ID" value="SOD62122.1"/>
    <property type="molecule type" value="Genomic_DNA"/>
</dbReference>
<feature type="region of interest" description="Disordered" evidence="5">
    <location>
        <begin position="956"/>
        <end position="985"/>
    </location>
</feature>
<keyword evidence="4" id="KW-0233">DNA recombination</keyword>
<dbReference type="InterPro" id="IPR047653">
    <property type="entry name" value="Tn3-like_transpos"/>
</dbReference>
<feature type="compositionally biased region" description="Low complexity" evidence="5">
    <location>
        <begin position="959"/>
        <end position="969"/>
    </location>
</feature>
<evidence type="ECO:0000256" key="3">
    <source>
        <dbReference type="ARBA" id="ARBA00023125"/>
    </source>
</evidence>
<dbReference type="NCBIfam" id="NF033527">
    <property type="entry name" value="transpos_Tn3"/>
    <property type="match status" value="1"/>
</dbReference>
<evidence type="ECO:0000313" key="9">
    <source>
        <dbReference type="Proteomes" id="UP000219072"/>
    </source>
</evidence>
<evidence type="ECO:0000256" key="2">
    <source>
        <dbReference type="ARBA" id="ARBA00022578"/>
    </source>
</evidence>
<organism evidence="8 9">
    <name type="scientific">Streptomyces zhaozhouensis</name>
    <dbReference type="NCBI Taxonomy" id="1300267"/>
    <lineage>
        <taxon>Bacteria</taxon>
        <taxon>Bacillati</taxon>
        <taxon>Actinomycetota</taxon>
        <taxon>Actinomycetes</taxon>
        <taxon>Kitasatosporales</taxon>
        <taxon>Streptomycetaceae</taxon>
        <taxon>Streptomyces</taxon>
    </lineage>
</organism>
<feature type="domain" description="DUF4158" evidence="7">
    <location>
        <begin position="2"/>
        <end position="118"/>
    </location>
</feature>
<accession>A0A286DTX0</accession>
<protein>
    <submittedName>
        <fullName evidence="8">Transposase and inactivated derivatives, TnpA family</fullName>
    </submittedName>
</protein>
<dbReference type="InterPro" id="IPR025296">
    <property type="entry name" value="DUF4158"/>
</dbReference>
<keyword evidence="2" id="KW-0815">Transposition</keyword>
<dbReference type="Pfam" id="PF01526">
    <property type="entry name" value="DDE_Tnp_Tn3"/>
    <property type="match status" value="1"/>
</dbReference>